<dbReference type="PROSITE" id="PS00745">
    <property type="entry name" value="RF_PROK_I"/>
    <property type="match status" value="1"/>
</dbReference>
<dbReference type="GO" id="GO:0003747">
    <property type="term" value="F:translation release factor activity"/>
    <property type="evidence" value="ECO:0007669"/>
    <property type="project" value="InterPro"/>
</dbReference>
<dbReference type="InterPro" id="IPR005139">
    <property type="entry name" value="PCRF"/>
</dbReference>
<accession>A0A8D8M4I8</accession>
<dbReference type="InterPro" id="IPR045853">
    <property type="entry name" value="Pep_chain_release_fac_I_sf"/>
</dbReference>
<evidence type="ECO:0000256" key="1">
    <source>
        <dbReference type="ARBA" id="ARBA00010835"/>
    </source>
</evidence>
<evidence type="ECO:0000313" key="6">
    <source>
        <dbReference type="EMBL" id="CAG6617622.1"/>
    </source>
</evidence>
<dbReference type="SUPFAM" id="SSF75620">
    <property type="entry name" value="Release factor"/>
    <property type="match status" value="1"/>
</dbReference>
<dbReference type="Gene3D" id="6.10.140.1950">
    <property type="match status" value="1"/>
</dbReference>
<dbReference type="GO" id="GO:0005737">
    <property type="term" value="C:cytoplasm"/>
    <property type="evidence" value="ECO:0007669"/>
    <property type="project" value="UniProtKB-ARBA"/>
</dbReference>
<comment type="similarity">
    <text evidence="1">Belongs to the prokaryotic/mitochondrial release factor family.</text>
</comment>
<feature type="coiled-coil region" evidence="4">
    <location>
        <begin position="107"/>
        <end position="165"/>
    </location>
</feature>
<dbReference type="InterPro" id="IPR050057">
    <property type="entry name" value="Prokaryotic/Mito_RF"/>
</dbReference>
<keyword evidence="3" id="KW-0648">Protein biosynthesis</keyword>
<dbReference type="Pfam" id="PF03462">
    <property type="entry name" value="PCRF"/>
    <property type="match status" value="1"/>
</dbReference>
<evidence type="ECO:0000256" key="3">
    <source>
        <dbReference type="ARBA" id="ARBA00022917"/>
    </source>
</evidence>
<dbReference type="Gene3D" id="3.30.160.20">
    <property type="match status" value="1"/>
</dbReference>
<feature type="domain" description="Prokaryotic-type class I peptide chain release factors" evidence="5">
    <location>
        <begin position="292"/>
        <end position="308"/>
    </location>
</feature>
<name>A0A8D8M4I8_9HEMI</name>
<keyword evidence="4" id="KW-0175">Coiled coil</keyword>
<dbReference type="AlphaFoldDB" id="A0A8D8M4I8"/>
<dbReference type="EMBL" id="HBUF01039419">
    <property type="protein sequence ID" value="CAG6617622.1"/>
    <property type="molecule type" value="Transcribed_RNA"/>
</dbReference>
<protein>
    <submittedName>
        <fullName evidence="6">Peptide chain release factor 1-like, mitochondrial</fullName>
    </submittedName>
</protein>
<evidence type="ECO:0000259" key="5">
    <source>
        <dbReference type="PROSITE" id="PS00745"/>
    </source>
</evidence>
<proteinExistence type="inferred from homology"/>
<sequence>MIMGSAICWRAIKCSSFKMKEILGMKTMCVQVRNYPRFYTTLSRVCLTSCSNYYRHYKTCDNNSHYATKPSHEKQSNLELQMTRFLDEFKTLDPVVNSVRIKQIRPIVSLIQSIDQVKSDMKSLEEMGTDKIEDKEMKSLCEEEIKTYQDELVNLEHKLATAIIQDEDQFEHCTEVMMEISAGVGGQEAMLFAQEVYEMYIGYGQQRGLDCQTVVFSTSEMGGLRQATLNLSGPDCFSYLKYEGGVHRVQRVPKTERSGRLHTSTVSVAVLPQPKDIEVAVAEKDLKIETKRASGAGGQHVNKTDSAVRMTHIPTGIVVECQEDRSQIKNRSIAMDKLKRLLYEAQFEEQETKCKIKRKVQVGRKTRNEKIRTYNYPQDRITDHRIHKTLYSVAEFMSGGSALHELIDEIRTHDYAFRIDQLLS</sequence>
<organism evidence="6">
    <name type="scientific">Cacopsylla melanoneura</name>
    <dbReference type="NCBI Taxonomy" id="428564"/>
    <lineage>
        <taxon>Eukaryota</taxon>
        <taxon>Metazoa</taxon>
        <taxon>Ecdysozoa</taxon>
        <taxon>Arthropoda</taxon>
        <taxon>Hexapoda</taxon>
        <taxon>Insecta</taxon>
        <taxon>Pterygota</taxon>
        <taxon>Neoptera</taxon>
        <taxon>Paraneoptera</taxon>
        <taxon>Hemiptera</taxon>
        <taxon>Sternorrhyncha</taxon>
        <taxon>Psylloidea</taxon>
        <taxon>Psyllidae</taxon>
        <taxon>Psyllinae</taxon>
        <taxon>Cacopsylla</taxon>
    </lineage>
</organism>
<keyword evidence="2" id="KW-0488">Methylation</keyword>
<reference evidence="6" key="1">
    <citation type="submission" date="2021-05" db="EMBL/GenBank/DDBJ databases">
        <authorList>
            <person name="Alioto T."/>
            <person name="Alioto T."/>
            <person name="Gomez Garrido J."/>
        </authorList>
    </citation>
    <scope>NUCLEOTIDE SEQUENCE</scope>
</reference>
<dbReference type="InterPro" id="IPR000352">
    <property type="entry name" value="Pep_chain_release_fac_I"/>
</dbReference>
<evidence type="ECO:0000256" key="2">
    <source>
        <dbReference type="ARBA" id="ARBA00022481"/>
    </source>
</evidence>
<dbReference type="SMART" id="SM00937">
    <property type="entry name" value="PCRF"/>
    <property type="match status" value="1"/>
</dbReference>
<dbReference type="Pfam" id="PF00472">
    <property type="entry name" value="RF-1"/>
    <property type="match status" value="1"/>
</dbReference>
<dbReference type="PANTHER" id="PTHR43804">
    <property type="entry name" value="LD18447P"/>
    <property type="match status" value="1"/>
</dbReference>
<dbReference type="Gene3D" id="3.30.70.1660">
    <property type="match status" value="1"/>
</dbReference>
<dbReference type="FunFam" id="3.30.160.20:FF:000004">
    <property type="entry name" value="Peptide chain release factor 1"/>
    <property type="match status" value="1"/>
</dbReference>
<evidence type="ECO:0000256" key="4">
    <source>
        <dbReference type="SAM" id="Coils"/>
    </source>
</evidence>
<dbReference type="PANTHER" id="PTHR43804:SF7">
    <property type="entry name" value="LD18447P"/>
    <property type="match status" value="1"/>
</dbReference>